<gene>
    <name evidence="4" type="ORF">MFIFM68171_04110</name>
</gene>
<feature type="domain" description="Metaxin glutathione S-transferase" evidence="2">
    <location>
        <begin position="253"/>
        <end position="324"/>
    </location>
</feature>
<dbReference type="InterPro" id="IPR012336">
    <property type="entry name" value="Thioredoxin-like_fold"/>
</dbReference>
<evidence type="ECO:0000259" key="3">
    <source>
        <dbReference type="Pfam" id="PF17172"/>
    </source>
</evidence>
<name>A0ABQ0G872_9PEZI</name>
<evidence type="ECO:0000259" key="2">
    <source>
        <dbReference type="Pfam" id="PF17171"/>
    </source>
</evidence>
<feature type="domain" description="Thioredoxin-like fold" evidence="3">
    <location>
        <begin position="70"/>
        <end position="107"/>
    </location>
</feature>
<feature type="compositionally biased region" description="Pro residues" evidence="1">
    <location>
        <begin position="124"/>
        <end position="135"/>
    </location>
</feature>
<dbReference type="PANTHER" id="PTHR12289:SF44">
    <property type="entry name" value="OUTER MEMBRANE PROTEIN (SAM35), PUTATIVE (AFU_ORTHOLOGUE AFUA_1G13180)-RELATED"/>
    <property type="match status" value="1"/>
</dbReference>
<organism evidence="4 5">
    <name type="scientific">Madurella fahalii</name>
    <dbReference type="NCBI Taxonomy" id="1157608"/>
    <lineage>
        <taxon>Eukaryota</taxon>
        <taxon>Fungi</taxon>
        <taxon>Dikarya</taxon>
        <taxon>Ascomycota</taxon>
        <taxon>Pezizomycotina</taxon>
        <taxon>Sordariomycetes</taxon>
        <taxon>Sordariomycetidae</taxon>
        <taxon>Sordariales</taxon>
        <taxon>Sordariales incertae sedis</taxon>
        <taxon>Madurella</taxon>
    </lineage>
</organism>
<dbReference type="Proteomes" id="UP001628179">
    <property type="component" value="Unassembled WGS sequence"/>
</dbReference>
<comment type="caution">
    <text evidence="4">The sequence shown here is derived from an EMBL/GenBank/DDBJ whole genome shotgun (WGS) entry which is preliminary data.</text>
</comment>
<dbReference type="InterPro" id="IPR033468">
    <property type="entry name" value="Metaxin_GST"/>
</dbReference>
<dbReference type="GeneID" id="98174853"/>
<protein>
    <submittedName>
        <fullName evidence="4">Metaxin-1</fullName>
    </submittedName>
</protein>
<evidence type="ECO:0000256" key="1">
    <source>
        <dbReference type="SAM" id="MobiDB-lite"/>
    </source>
</evidence>
<dbReference type="EMBL" id="BAAFSV010000002">
    <property type="protein sequence ID" value="GAB1313900.1"/>
    <property type="molecule type" value="Genomic_DNA"/>
</dbReference>
<feature type="region of interest" description="Disordered" evidence="1">
    <location>
        <begin position="92"/>
        <end position="135"/>
    </location>
</feature>
<dbReference type="Pfam" id="PF17172">
    <property type="entry name" value="GST_N_4"/>
    <property type="match status" value="1"/>
</dbReference>
<keyword evidence="5" id="KW-1185">Reference proteome</keyword>
<dbReference type="RefSeq" id="XP_070915631.1">
    <property type="nucleotide sequence ID" value="XM_071059530.1"/>
</dbReference>
<evidence type="ECO:0000313" key="5">
    <source>
        <dbReference type="Proteomes" id="UP001628179"/>
    </source>
</evidence>
<dbReference type="CDD" id="cd03054">
    <property type="entry name" value="GST_N_Metaxin"/>
    <property type="match status" value="1"/>
</dbReference>
<dbReference type="Pfam" id="PF17171">
    <property type="entry name" value="GST_C_6"/>
    <property type="match status" value="1"/>
</dbReference>
<sequence length="339" mass="36883">MSSKPPSTPPWRVMQIPRPLQRLFDRFPLLTYDANELPARSQHLTSSDLPTLYIFSTDEDARLGLPSFNPACLKWQTLLRLTNLPFRTLPSTNHSSPTGSLPFLLPPRSSAPSPSTSTSTPTPTQTPTPTAPAPIPADKLLRYALQHGGVPIPEPEPESGSAGRPQAYLALINLHLRNAWLHALYLDPVHAALLHRLYVAPASSSRGVQATLAWQLRRAAAEQIVGSGGGKVVSRAPVTSADAVDEDGVFAAAAEALDALAELLAEEGEGWFFGSERPTWFDAAVFSYTHLMMEFMDEERGVKNSLGAMVRGAGTGELARHRRRMLEAAWPGWDGRTRG</sequence>
<feature type="compositionally biased region" description="Low complexity" evidence="1">
    <location>
        <begin position="106"/>
        <end position="123"/>
    </location>
</feature>
<evidence type="ECO:0000313" key="4">
    <source>
        <dbReference type="EMBL" id="GAB1313900.1"/>
    </source>
</evidence>
<accession>A0ABQ0G872</accession>
<reference evidence="4 5" key="1">
    <citation type="submission" date="2024-09" db="EMBL/GenBank/DDBJ databases">
        <title>Itraconazole resistance in Madurella fahalii resulting from another homologue of gene encoding cytochrome P450 14-alpha sterol demethylase (CYP51).</title>
        <authorList>
            <person name="Yoshioka I."/>
            <person name="Fahal A.H."/>
            <person name="Kaneko S."/>
            <person name="Yaguchi T."/>
        </authorList>
    </citation>
    <scope>NUCLEOTIDE SEQUENCE [LARGE SCALE GENOMIC DNA]</scope>
    <source>
        <strain evidence="4 5">IFM 68171</strain>
    </source>
</reference>
<dbReference type="PANTHER" id="PTHR12289">
    <property type="entry name" value="METAXIN RELATED"/>
    <property type="match status" value="1"/>
</dbReference>
<dbReference type="InterPro" id="IPR050931">
    <property type="entry name" value="Mito_Protein_Transport_Metaxin"/>
</dbReference>
<proteinExistence type="predicted"/>